<organism evidence="1 2">
    <name type="scientific">Desulforamulus ruminis (strain ATCC 23193 / DSM 2154 / NCIMB 8452 / DL)</name>
    <name type="common">Desulfotomaculum ruminis</name>
    <dbReference type="NCBI Taxonomy" id="696281"/>
    <lineage>
        <taxon>Bacteria</taxon>
        <taxon>Bacillati</taxon>
        <taxon>Bacillota</taxon>
        <taxon>Clostridia</taxon>
        <taxon>Eubacteriales</taxon>
        <taxon>Peptococcaceae</taxon>
        <taxon>Desulforamulus</taxon>
    </lineage>
</organism>
<proteinExistence type="predicted"/>
<dbReference type="HOGENOM" id="CLU_2272875_0_0_9"/>
<reference evidence="1 2" key="2">
    <citation type="journal article" date="2012" name="Stand. Genomic Sci.">
        <title>Complete genome sequence of the sulfate-reducing firmicute Desulfotomaculum ruminis type strain (DL(T)).</title>
        <authorList>
            <person name="Spring S."/>
            <person name="Visser M."/>
            <person name="Lu M."/>
            <person name="Copeland A."/>
            <person name="Lapidus A."/>
            <person name="Lucas S."/>
            <person name="Cheng J.F."/>
            <person name="Han C."/>
            <person name="Tapia R."/>
            <person name="Goodwin L.A."/>
            <person name="Pitluck S."/>
            <person name="Ivanova N."/>
            <person name="Land M."/>
            <person name="Hauser L."/>
            <person name="Larimer F."/>
            <person name="Rohde M."/>
            <person name="Goker M."/>
            <person name="Detter J.C."/>
            <person name="Kyrpides N.C."/>
            <person name="Woyke T."/>
            <person name="Schaap P.J."/>
            <person name="Plugge C.M."/>
            <person name="Muyzer G."/>
            <person name="Kuever J."/>
            <person name="Pereira I.A."/>
            <person name="Parshina S.N."/>
            <person name="Bernier-Latmani R."/>
            <person name="Stams A.J."/>
            <person name="Klenk H.P."/>
        </authorList>
    </citation>
    <scope>NUCLEOTIDE SEQUENCE [LARGE SCALE GENOMIC DNA]</scope>
    <source>
        <strain evidence="2">ATCC 23193 / DSM 2154 / NCIB 8452 / DL</strain>
    </source>
</reference>
<reference evidence="2" key="1">
    <citation type="submission" date="2011-05" db="EMBL/GenBank/DDBJ databases">
        <title>Complete sequence of Desulfotomaculum ruminis DSM 2154.</title>
        <authorList>
            <person name="Lucas S."/>
            <person name="Copeland A."/>
            <person name="Lapidus A."/>
            <person name="Cheng J.-F."/>
            <person name="Goodwin L."/>
            <person name="Pitluck S."/>
            <person name="Lu M."/>
            <person name="Detter J.C."/>
            <person name="Han C."/>
            <person name="Tapia R."/>
            <person name="Land M."/>
            <person name="Hauser L."/>
            <person name="Kyrpides N."/>
            <person name="Ivanova N."/>
            <person name="Mikhailova N."/>
            <person name="Pagani I."/>
            <person name="Stams A.J.M."/>
            <person name="Plugge C.M."/>
            <person name="Muyzer G."/>
            <person name="Kuever J."/>
            <person name="Parshina S.N."/>
            <person name="Ivanova A.E."/>
            <person name="Nazina T.N."/>
            <person name="Brambilla E."/>
            <person name="Spring S."/>
            <person name="Klenk H.-P."/>
            <person name="Woyke T."/>
        </authorList>
    </citation>
    <scope>NUCLEOTIDE SEQUENCE [LARGE SCALE GENOMIC DNA]</scope>
    <source>
        <strain evidence="2">ATCC 23193 / DSM 2154 / NCIB 8452 / DL</strain>
    </source>
</reference>
<dbReference type="EMBL" id="CP002780">
    <property type="protein sequence ID" value="AEG60999.1"/>
    <property type="molecule type" value="Genomic_DNA"/>
</dbReference>
<dbReference type="Proteomes" id="UP000009234">
    <property type="component" value="Chromosome"/>
</dbReference>
<keyword evidence="2" id="KW-1185">Reference proteome</keyword>
<protein>
    <submittedName>
        <fullName evidence="1">Uncharacterized protein</fullName>
    </submittedName>
</protein>
<sequence>MFKAAGYDLKETSADLLEDIPLELLHHYQEQGMTETEMAIAYVKFRTAEFKDAMGEPIPSPAITTKDEKDIAIRLEQLEVDLANQQLLCCLAKSWTTKRENY</sequence>
<accession>F6DRX5</accession>
<gene>
    <name evidence="1" type="ordered locus">Desru_2783</name>
</gene>
<dbReference type="RefSeq" id="WP_013842753.1">
    <property type="nucleotide sequence ID" value="NC_015589.1"/>
</dbReference>
<name>F6DRX5_DESRL</name>
<evidence type="ECO:0000313" key="2">
    <source>
        <dbReference type="Proteomes" id="UP000009234"/>
    </source>
</evidence>
<dbReference type="AlphaFoldDB" id="F6DRX5"/>
<dbReference type="KEGG" id="dru:Desru_2783"/>
<evidence type="ECO:0000313" key="1">
    <source>
        <dbReference type="EMBL" id="AEG60999.1"/>
    </source>
</evidence>